<dbReference type="Pfam" id="PF02254">
    <property type="entry name" value="TrkA_N"/>
    <property type="match status" value="1"/>
</dbReference>
<dbReference type="EMBL" id="PGTN01001080">
    <property type="protein sequence ID" value="PJF45449.1"/>
    <property type="molecule type" value="Genomic_DNA"/>
</dbReference>
<dbReference type="SUPFAM" id="SSF51735">
    <property type="entry name" value="NAD(P)-binding Rossmann-fold domains"/>
    <property type="match status" value="1"/>
</dbReference>
<dbReference type="PROSITE" id="PS51201">
    <property type="entry name" value="RCK_N"/>
    <property type="match status" value="1"/>
</dbReference>
<dbReference type="PANTHER" id="PTHR43833">
    <property type="entry name" value="POTASSIUM CHANNEL PROTEIN 2-RELATED-RELATED"/>
    <property type="match status" value="1"/>
</dbReference>
<protein>
    <submittedName>
        <fullName evidence="2">Potassium transporter TrkA</fullName>
    </submittedName>
</protein>
<dbReference type="Proteomes" id="UP000230790">
    <property type="component" value="Unassembled WGS sequence"/>
</dbReference>
<comment type="caution">
    <text evidence="2">The sequence shown here is derived from an EMBL/GenBank/DDBJ whole genome shotgun (WGS) entry which is preliminary data.</text>
</comment>
<dbReference type="GO" id="GO:0006813">
    <property type="term" value="P:potassium ion transport"/>
    <property type="evidence" value="ECO:0007669"/>
    <property type="project" value="InterPro"/>
</dbReference>
<dbReference type="InterPro" id="IPR036291">
    <property type="entry name" value="NAD(P)-bd_dom_sf"/>
</dbReference>
<gene>
    <name evidence="2" type="ORF">CUN48_18825</name>
</gene>
<dbReference type="InterPro" id="IPR003148">
    <property type="entry name" value="RCK_N"/>
</dbReference>
<feature type="non-terminal residue" evidence="2">
    <location>
        <position position="122"/>
    </location>
</feature>
<evidence type="ECO:0000313" key="2">
    <source>
        <dbReference type="EMBL" id="PJF45449.1"/>
    </source>
</evidence>
<organism evidence="2 3">
    <name type="scientific">Candidatus Thermofonsia Clade 3 bacterium</name>
    <dbReference type="NCBI Taxonomy" id="2364212"/>
    <lineage>
        <taxon>Bacteria</taxon>
        <taxon>Bacillati</taxon>
        <taxon>Chloroflexota</taxon>
        <taxon>Candidatus Thermofontia</taxon>
        <taxon>Candidatus Thermofonsia Clade 3</taxon>
    </lineage>
</organism>
<sequence>LLCTEPPSREPVVIIGGGRVGRAAGRALAERGMDYRIVELLPERVRDPAKYVLGDAANLEVLIAAGIRKTPAVLVTTHDDDTNIYLTIYCRRLRPDVQIISRARLERNVATLHRAGADFVLS</sequence>
<reference evidence="2 3" key="1">
    <citation type="submission" date="2017-11" db="EMBL/GenBank/DDBJ databases">
        <title>Evolution of Phototrophy in the Chloroflexi Phylum Driven by Horizontal Gene Transfer.</title>
        <authorList>
            <person name="Ward L.M."/>
            <person name="Hemp J."/>
            <person name="Shih P.M."/>
            <person name="Mcglynn S.E."/>
            <person name="Fischer W."/>
        </authorList>
    </citation>
    <scope>NUCLEOTIDE SEQUENCE [LARGE SCALE GENOMIC DNA]</scope>
    <source>
        <strain evidence="2">JP3_7</strain>
    </source>
</reference>
<evidence type="ECO:0000313" key="3">
    <source>
        <dbReference type="Proteomes" id="UP000230790"/>
    </source>
</evidence>
<proteinExistence type="predicted"/>
<dbReference type="InterPro" id="IPR050721">
    <property type="entry name" value="Trk_Ktr_HKT_K-transport"/>
</dbReference>
<dbReference type="AlphaFoldDB" id="A0A2M8Q6L3"/>
<feature type="domain" description="RCK N-terminal" evidence="1">
    <location>
        <begin position="9"/>
        <end position="121"/>
    </location>
</feature>
<dbReference type="PANTHER" id="PTHR43833:SF9">
    <property type="entry name" value="POTASSIUM CHANNEL PROTEIN YUGO-RELATED"/>
    <property type="match status" value="1"/>
</dbReference>
<evidence type="ECO:0000259" key="1">
    <source>
        <dbReference type="PROSITE" id="PS51201"/>
    </source>
</evidence>
<feature type="non-terminal residue" evidence="2">
    <location>
        <position position="1"/>
    </location>
</feature>
<dbReference type="Gene3D" id="3.40.50.720">
    <property type="entry name" value="NAD(P)-binding Rossmann-like Domain"/>
    <property type="match status" value="1"/>
</dbReference>
<name>A0A2M8Q6L3_9CHLR</name>
<accession>A0A2M8Q6L3</accession>